<keyword evidence="8" id="KW-0472">Membrane</keyword>
<dbReference type="AlphaFoldDB" id="A0A8J3ZYX7"/>
<feature type="compositionally biased region" description="Pro residues" evidence="7">
    <location>
        <begin position="363"/>
        <end position="379"/>
    </location>
</feature>
<dbReference type="PANTHER" id="PTHR19375">
    <property type="entry name" value="HEAT SHOCK PROTEIN 70KDA"/>
    <property type="match status" value="1"/>
</dbReference>
<evidence type="ECO:0000256" key="7">
    <source>
        <dbReference type="SAM" id="MobiDB-lite"/>
    </source>
</evidence>
<proteinExistence type="inferred from homology"/>
<evidence type="ECO:0000256" key="3">
    <source>
        <dbReference type="ARBA" id="ARBA00022840"/>
    </source>
</evidence>
<dbReference type="PRINTS" id="PR00301">
    <property type="entry name" value="HEATSHOCK70"/>
</dbReference>
<dbReference type="SUPFAM" id="SSF53067">
    <property type="entry name" value="Actin-like ATPase domain"/>
    <property type="match status" value="2"/>
</dbReference>
<dbReference type="Pfam" id="PF00012">
    <property type="entry name" value="HSP70"/>
    <property type="match status" value="1"/>
</dbReference>
<dbReference type="InterPro" id="IPR018181">
    <property type="entry name" value="Heat_shock_70_CS"/>
</dbReference>
<dbReference type="Gene3D" id="3.30.420.40">
    <property type="match status" value="2"/>
</dbReference>
<evidence type="ECO:0000313" key="9">
    <source>
        <dbReference type="EMBL" id="GIJ70793.1"/>
    </source>
</evidence>
<keyword evidence="8" id="KW-0812">Transmembrane</keyword>
<keyword evidence="2 6" id="KW-0547">Nucleotide-binding</keyword>
<evidence type="ECO:0000313" key="10">
    <source>
        <dbReference type="Proteomes" id="UP000635606"/>
    </source>
</evidence>
<dbReference type="EMBL" id="BOPH01000082">
    <property type="protein sequence ID" value="GIJ70793.1"/>
    <property type="molecule type" value="Genomic_DNA"/>
</dbReference>
<evidence type="ECO:0000256" key="2">
    <source>
        <dbReference type="ARBA" id="ARBA00022741"/>
    </source>
</evidence>
<gene>
    <name evidence="9" type="ORF">Voc01_057100</name>
</gene>
<comment type="similarity">
    <text evidence="1 6">Belongs to the heat shock protein 70 family.</text>
</comment>
<dbReference type="InterPro" id="IPR013126">
    <property type="entry name" value="Hsp_70_fam"/>
</dbReference>
<organism evidence="9 10">
    <name type="scientific">Virgisporangium ochraceum</name>
    <dbReference type="NCBI Taxonomy" id="65505"/>
    <lineage>
        <taxon>Bacteria</taxon>
        <taxon>Bacillati</taxon>
        <taxon>Actinomycetota</taxon>
        <taxon>Actinomycetes</taxon>
        <taxon>Micromonosporales</taxon>
        <taxon>Micromonosporaceae</taxon>
        <taxon>Virgisporangium</taxon>
    </lineage>
</organism>
<reference evidence="9" key="1">
    <citation type="submission" date="2021-01" db="EMBL/GenBank/DDBJ databases">
        <title>Whole genome shotgun sequence of Virgisporangium ochraceum NBRC 16418.</title>
        <authorList>
            <person name="Komaki H."/>
            <person name="Tamura T."/>
        </authorList>
    </citation>
    <scope>NUCLEOTIDE SEQUENCE</scope>
    <source>
        <strain evidence="9">NBRC 16418</strain>
    </source>
</reference>
<accession>A0A8J3ZYX7</accession>
<keyword evidence="5" id="KW-0143">Chaperone</keyword>
<keyword evidence="10" id="KW-1185">Reference proteome</keyword>
<name>A0A8J3ZYX7_9ACTN</name>
<feature type="transmembrane region" description="Helical" evidence="8">
    <location>
        <begin position="491"/>
        <end position="511"/>
    </location>
</feature>
<dbReference type="GO" id="GO:0140662">
    <property type="term" value="F:ATP-dependent protein folding chaperone"/>
    <property type="evidence" value="ECO:0007669"/>
    <property type="project" value="InterPro"/>
</dbReference>
<protein>
    <recommendedName>
        <fullName evidence="11">Heat shock protein 70</fullName>
    </recommendedName>
</protein>
<evidence type="ECO:0000256" key="1">
    <source>
        <dbReference type="ARBA" id="ARBA00007381"/>
    </source>
</evidence>
<evidence type="ECO:0000256" key="5">
    <source>
        <dbReference type="ARBA" id="ARBA00023186"/>
    </source>
</evidence>
<keyword evidence="3 6" id="KW-0067">ATP-binding</keyword>
<dbReference type="Proteomes" id="UP000635606">
    <property type="component" value="Unassembled WGS sequence"/>
</dbReference>
<dbReference type="PROSITE" id="PS01036">
    <property type="entry name" value="HSP70_3"/>
    <property type="match status" value="1"/>
</dbReference>
<keyword evidence="8" id="KW-1133">Transmembrane helix</keyword>
<comment type="caution">
    <text evidence="9">The sequence shown here is derived from an EMBL/GenBank/DDBJ whole genome shotgun (WGS) entry which is preliminary data.</text>
</comment>
<evidence type="ECO:0000256" key="8">
    <source>
        <dbReference type="SAM" id="Phobius"/>
    </source>
</evidence>
<dbReference type="InterPro" id="IPR043129">
    <property type="entry name" value="ATPase_NBD"/>
</dbReference>
<feature type="region of interest" description="Disordered" evidence="7">
    <location>
        <begin position="362"/>
        <end position="403"/>
    </location>
</feature>
<sequence length="530" mass="55562">MAQGYRLGIDFGTSHTVAVLRRDDGMTTPLLFDSSPLLASGVSAGTDSSLLTGADAQRAAVTYPGGYEPSPKRLVDDATVWLGDREFAVVEVVAAVLDRVTREARRVAGGPPAQVVVTHPAAWGSARLGTLTDAARRAGLGDVRLLPEPVAAAAYFMSVLGREVRVGHSVVAFDLGAGTFDVSVVRRGANGLHPVASNGLADLGGADLDAVVVDHARAHTPDAAEAWSRLDWPSTPADQRARRALWDGARAVKEQLSRHAVADLFVPLVEVEIRLTREEFERSAAPLLARSVEMTVQTLRASRVPRETVAGVFLVGGSTRVPLVASMVHRALRLAPTVIEQPELAVAGGSLEAVAVMREAAPAPEPPAMEPTAPEPPVMESPVTAPLRAPRRRSHGPAQRPTGPRVAEVLTRVALAASVVSALALAWSVFRVRSPADAATVLGLQSAAVVVLLPLRPWRLIQPSPGIDFVLAVCASLLAMIASEAAETDGFFVPLSAVVTTIAAIAALCALMTQRLSRRLGGGRVTNGTP</sequence>
<evidence type="ECO:0000256" key="6">
    <source>
        <dbReference type="RuleBase" id="RU003322"/>
    </source>
</evidence>
<dbReference type="GO" id="GO:0005524">
    <property type="term" value="F:ATP binding"/>
    <property type="evidence" value="ECO:0007669"/>
    <property type="project" value="UniProtKB-KW"/>
</dbReference>
<evidence type="ECO:0008006" key="11">
    <source>
        <dbReference type="Google" id="ProtNLM"/>
    </source>
</evidence>
<dbReference type="Gene3D" id="3.90.640.10">
    <property type="entry name" value="Actin, Chain A, domain 4"/>
    <property type="match status" value="1"/>
</dbReference>
<evidence type="ECO:0000256" key="4">
    <source>
        <dbReference type="ARBA" id="ARBA00023016"/>
    </source>
</evidence>
<keyword evidence="4" id="KW-0346">Stress response</keyword>